<feature type="domain" description="C2H2-type" evidence="9">
    <location>
        <begin position="235"/>
        <end position="259"/>
    </location>
</feature>
<feature type="region of interest" description="Disordered" evidence="8">
    <location>
        <begin position="1"/>
        <end position="21"/>
    </location>
</feature>
<keyword evidence="2" id="KW-0479">Metal-binding</keyword>
<dbReference type="InterPro" id="IPR036236">
    <property type="entry name" value="Znf_C2H2_sf"/>
</dbReference>
<dbReference type="Pfam" id="PF00096">
    <property type="entry name" value="zf-C2H2"/>
    <property type="match status" value="2"/>
</dbReference>
<feature type="compositionally biased region" description="Low complexity" evidence="8">
    <location>
        <begin position="100"/>
        <end position="109"/>
    </location>
</feature>
<dbReference type="SUPFAM" id="SSF57667">
    <property type="entry name" value="beta-beta-alpha zinc fingers"/>
    <property type="match status" value="2"/>
</dbReference>
<dbReference type="PROSITE" id="PS00028">
    <property type="entry name" value="ZINC_FINGER_C2H2_1"/>
    <property type="match status" value="3"/>
</dbReference>
<dbReference type="InterPro" id="IPR013087">
    <property type="entry name" value="Znf_C2H2_type"/>
</dbReference>
<keyword evidence="3" id="KW-0677">Repeat</keyword>
<dbReference type="RefSeq" id="XP_060032377.1">
    <property type="nucleotide sequence ID" value="XM_060176394.1"/>
</dbReference>
<organism evidence="10 11">
    <name type="scientific">Erinaceus europaeus</name>
    <name type="common">Western European hedgehog</name>
    <dbReference type="NCBI Taxonomy" id="9365"/>
    <lineage>
        <taxon>Eukaryota</taxon>
        <taxon>Metazoa</taxon>
        <taxon>Chordata</taxon>
        <taxon>Craniata</taxon>
        <taxon>Vertebrata</taxon>
        <taxon>Euteleostomi</taxon>
        <taxon>Mammalia</taxon>
        <taxon>Eutheria</taxon>
        <taxon>Laurasiatheria</taxon>
        <taxon>Eulipotyphla</taxon>
        <taxon>Erinaceidae</taxon>
        <taxon>Erinaceinae</taxon>
        <taxon>Erinaceus</taxon>
    </lineage>
</organism>
<gene>
    <name evidence="11" type="primary">LOC132533839</name>
</gene>
<dbReference type="PANTHER" id="PTHR23226:SF416">
    <property type="entry name" value="FI01424P"/>
    <property type="match status" value="1"/>
</dbReference>
<evidence type="ECO:0000259" key="9">
    <source>
        <dbReference type="PROSITE" id="PS50157"/>
    </source>
</evidence>
<keyword evidence="4 7" id="KW-0863">Zinc-finger</keyword>
<reference evidence="10" key="1">
    <citation type="submission" date="2025-05" db="UniProtKB">
        <authorList>
            <consortium name="RefSeq"/>
        </authorList>
    </citation>
    <scope>NUCLEOTIDE SEQUENCE [LARGE SCALE GENOMIC DNA]</scope>
</reference>
<proteinExistence type="predicted"/>
<feature type="region of interest" description="Disordered" evidence="8">
    <location>
        <begin position="42"/>
        <end position="124"/>
    </location>
</feature>
<dbReference type="Proteomes" id="UP001652624">
    <property type="component" value="Chromosome 2"/>
</dbReference>
<evidence type="ECO:0000256" key="8">
    <source>
        <dbReference type="SAM" id="MobiDB-lite"/>
    </source>
</evidence>
<evidence type="ECO:0000313" key="11">
    <source>
        <dbReference type="RefSeq" id="XP_060032377.1"/>
    </source>
</evidence>
<dbReference type="PANTHER" id="PTHR23226">
    <property type="entry name" value="ZINC FINGER AND SCAN DOMAIN-CONTAINING"/>
    <property type="match status" value="1"/>
</dbReference>
<feature type="compositionally biased region" description="Low complexity" evidence="8">
    <location>
        <begin position="51"/>
        <end position="70"/>
    </location>
</feature>
<dbReference type="PROSITE" id="PS50157">
    <property type="entry name" value="ZINC_FINGER_C2H2_2"/>
    <property type="match status" value="4"/>
</dbReference>
<evidence type="ECO:0000256" key="2">
    <source>
        <dbReference type="ARBA" id="ARBA00022723"/>
    </source>
</evidence>
<evidence type="ECO:0000256" key="7">
    <source>
        <dbReference type="PROSITE-ProRule" id="PRU00042"/>
    </source>
</evidence>
<protein>
    <submittedName>
        <fullName evidence="11">Zinc finger protein 696-like</fullName>
    </submittedName>
</protein>
<evidence type="ECO:0000256" key="4">
    <source>
        <dbReference type="ARBA" id="ARBA00022771"/>
    </source>
</evidence>
<evidence type="ECO:0000256" key="6">
    <source>
        <dbReference type="ARBA" id="ARBA00023242"/>
    </source>
</evidence>
<keyword evidence="6" id="KW-0539">Nucleus</keyword>
<feature type="domain" description="C2H2-type" evidence="9">
    <location>
        <begin position="125"/>
        <end position="152"/>
    </location>
</feature>
<name>A0ABM3W7E9_ERIEU</name>
<feature type="domain" description="C2H2-type" evidence="9">
    <location>
        <begin position="207"/>
        <end position="234"/>
    </location>
</feature>
<evidence type="ECO:0000256" key="1">
    <source>
        <dbReference type="ARBA" id="ARBA00004123"/>
    </source>
</evidence>
<reference evidence="11" key="2">
    <citation type="submission" date="2025-08" db="UniProtKB">
        <authorList>
            <consortium name="RefSeq"/>
        </authorList>
    </citation>
    <scope>IDENTIFICATION</scope>
</reference>
<evidence type="ECO:0000256" key="3">
    <source>
        <dbReference type="ARBA" id="ARBA00022737"/>
    </source>
</evidence>
<keyword evidence="5" id="KW-0862">Zinc</keyword>
<evidence type="ECO:0000256" key="5">
    <source>
        <dbReference type="ARBA" id="ARBA00022833"/>
    </source>
</evidence>
<feature type="domain" description="C2H2-type" evidence="9">
    <location>
        <begin position="179"/>
        <end position="206"/>
    </location>
</feature>
<feature type="compositionally biased region" description="Basic residues" evidence="8">
    <location>
        <begin position="88"/>
        <end position="99"/>
    </location>
</feature>
<dbReference type="Pfam" id="PF13912">
    <property type="entry name" value="zf-C2H2_6"/>
    <property type="match status" value="1"/>
</dbReference>
<sequence>MDPTQAAAPPAVGLQVRPVQEEGALDRGQRLRYGSAMLNDVAPLAPTGATGASDGSRAAPAAAWRSTWPPAKGPQGAGRSRSPSRPPKVTRRQRPRKVGGRFARGALPRGGRRRRGAPGAGQRDFRCAKCGRSFRHTHLTIRVRNGPPGERPGRRAAASAFSSFSKPLGRRASASEKPYRCARCGKAFGRVSRLAAHRRAHAGERLHGCGECGKAFRSRAALAGHEKTHAGLGPFECGVCEKTFLRKAHLAQHQRAHAE</sequence>
<comment type="subcellular location">
    <subcellularLocation>
        <location evidence="1">Nucleus</location>
    </subcellularLocation>
</comment>
<dbReference type="SMART" id="SM00355">
    <property type="entry name" value="ZnF_C2H2"/>
    <property type="match status" value="3"/>
</dbReference>
<keyword evidence="10" id="KW-1185">Reference proteome</keyword>
<accession>A0ABM3W7E9</accession>
<dbReference type="GeneID" id="132533839"/>
<evidence type="ECO:0000313" key="10">
    <source>
        <dbReference type="Proteomes" id="UP001652624"/>
    </source>
</evidence>
<dbReference type="Gene3D" id="3.30.160.60">
    <property type="entry name" value="Classic Zinc Finger"/>
    <property type="match status" value="3"/>
</dbReference>